<organism evidence="1 2">
    <name type="scientific">Cymbomonas tetramitiformis</name>
    <dbReference type="NCBI Taxonomy" id="36881"/>
    <lineage>
        <taxon>Eukaryota</taxon>
        <taxon>Viridiplantae</taxon>
        <taxon>Chlorophyta</taxon>
        <taxon>Pyramimonadophyceae</taxon>
        <taxon>Pyramimonadales</taxon>
        <taxon>Pyramimonadaceae</taxon>
        <taxon>Cymbomonas</taxon>
    </lineage>
</organism>
<dbReference type="AlphaFoldDB" id="A0AAE0GE52"/>
<reference evidence="1 2" key="1">
    <citation type="journal article" date="2015" name="Genome Biol. Evol.">
        <title>Comparative Genomics of a Bacterivorous Green Alga Reveals Evolutionary Causalities and Consequences of Phago-Mixotrophic Mode of Nutrition.</title>
        <authorList>
            <person name="Burns J.A."/>
            <person name="Paasch A."/>
            <person name="Narechania A."/>
            <person name="Kim E."/>
        </authorList>
    </citation>
    <scope>NUCLEOTIDE SEQUENCE [LARGE SCALE GENOMIC DNA]</scope>
    <source>
        <strain evidence="1 2">PLY_AMNH</strain>
    </source>
</reference>
<feature type="non-terminal residue" evidence="1">
    <location>
        <position position="1"/>
    </location>
</feature>
<keyword evidence="2" id="KW-1185">Reference proteome</keyword>
<gene>
    <name evidence="1" type="ORF">CYMTET_15573</name>
</gene>
<accession>A0AAE0GE52</accession>
<protein>
    <submittedName>
        <fullName evidence="1">Uncharacterized protein</fullName>
    </submittedName>
</protein>
<dbReference type="Proteomes" id="UP001190700">
    <property type="component" value="Unassembled WGS sequence"/>
</dbReference>
<name>A0AAE0GE52_9CHLO</name>
<comment type="caution">
    <text evidence="1">The sequence shown here is derived from an EMBL/GenBank/DDBJ whole genome shotgun (WGS) entry which is preliminary data.</text>
</comment>
<evidence type="ECO:0000313" key="2">
    <source>
        <dbReference type="Proteomes" id="UP001190700"/>
    </source>
</evidence>
<evidence type="ECO:0000313" key="1">
    <source>
        <dbReference type="EMBL" id="KAK3276342.1"/>
    </source>
</evidence>
<proteinExistence type="predicted"/>
<dbReference type="EMBL" id="LGRX02006598">
    <property type="protein sequence ID" value="KAK3276342.1"/>
    <property type="molecule type" value="Genomic_DNA"/>
</dbReference>
<sequence>VVGLAAYMPFGAIVTAIAGSGWRVVGIRGAGEGIVIGDAVSVGGGEDAVELIADGGQAVRFRDEVGGGGRGGEVGGGGGVEEVEWLAGYGFTEEVKKQRAEVVGGESSWGWGPQGHPLPSEMELVQYFESVVMRRAMLWVLGEA</sequence>